<dbReference type="Gene3D" id="3.30.710.10">
    <property type="entry name" value="Potassium Channel Kv1.1, Chain A"/>
    <property type="match status" value="1"/>
</dbReference>
<dbReference type="PANTHER" id="PTHR22744:SF17">
    <property type="entry name" value="BTB DOMAIN-CONTAINING PROTEIN"/>
    <property type="match status" value="1"/>
</dbReference>
<dbReference type="InterPro" id="IPR011333">
    <property type="entry name" value="SKP1/BTB/POZ_sf"/>
</dbReference>
<evidence type="ECO:0000313" key="2">
    <source>
        <dbReference type="EMBL" id="CAG8490519.1"/>
    </source>
</evidence>
<proteinExistence type="predicted"/>
<sequence length="288" mass="32939">MSVDPKAETPNQRSDVHYYDDGDLLIIVEKTEFRVHKLLLKLASEMFRSMFACKVSQDGPLDNAKPIDSVVITDMTADEFNDILTFIYPHTILDISWSKLSYLLSIADKYIMMNLTEYCLRFLEANFLDRALDMLSLADRALTAFSLSDQHRSTFSFLYKESSKYVLDDIGLVFTNSLPVDLSNQTRNKLIEARCRYFETISSLSLDTLNIQTSPSGARVLKNGLAEICILPLQPPSVVWKKLHELFKKAHMDSLQDKLDAMVEELLGPYEIGTYDDSGNCYMFLEYQ</sequence>
<gene>
    <name evidence="2" type="ORF">POCULU_LOCUS2045</name>
</gene>
<feature type="domain" description="BTB" evidence="1">
    <location>
        <begin position="22"/>
        <end position="88"/>
    </location>
</feature>
<evidence type="ECO:0000259" key="1">
    <source>
        <dbReference type="PROSITE" id="PS50097"/>
    </source>
</evidence>
<dbReference type="SMART" id="SM00225">
    <property type="entry name" value="BTB"/>
    <property type="match status" value="1"/>
</dbReference>
<dbReference type="AlphaFoldDB" id="A0A9N8ZFH4"/>
<dbReference type="Pfam" id="PF00651">
    <property type="entry name" value="BTB"/>
    <property type="match status" value="1"/>
</dbReference>
<reference evidence="2" key="1">
    <citation type="submission" date="2021-06" db="EMBL/GenBank/DDBJ databases">
        <authorList>
            <person name="Kallberg Y."/>
            <person name="Tangrot J."/>
            <person name="Rosling A."/>
        </authorList>
    </citation>
    <scope>NUCLEOTIDE SEQUENCE</scope>
    <source>
        <strain evidence="2">IA702</strain>
    </source>
</reference>
<accession>A0A9N8ZFH4</accession>
<dbReference type="EMBL" id="CAJVPJ010000173">
    <property type="protein sequence ID" value="CAG8490519.1"/>
    <property type="molecule type" value="Genomic_DNA"/>
</dbReference>
<dbReference type="SUPFAM" id="SSF54695">
    <property type="entry name" value="POZ domain"/>
    <property type="match status" value="1"/>
</dbReference>
<dbReference type="CDD" id="cd18186">
    <property type="entry name" value="BTB_POZ_ZBTB_KLHL-like"/>
    <property type="match status" value="1"/>
</dbReference>
<evidence type="ECO:0000313" key="3">
    <source>
        <dbReference type="Proteomes" id="UP000789572"/>
    </source>
</evidence>
<dbReference type="OrthoDB" id="3027208at2759"/>
<protein>
    <submittedName>
        <fullName evidence="2">2969_t:CDS:1</fullName>
    </submittedName>
</protein>
<dbReference type="InterPro" id="IPR000210">
    <property type="entry name" value="BTB/POZ_dom"/>
</dbReference>
<keyword evidence="3" id="KW-1185">Reference proteome</keyword>
<dbReference type="PANTHER" id="PTHR22744">
    <property type="entry name" value="HELIX LOOP HELIX PROTEIN 21-RELATED"/>
    <property type="match status" value="1"/>
</dbReference>
<organism evidence="2 3">
    <name type="scientific">Paraglomus occultum</name>
    <dbReference type="NCBI Taxonomy" id="144539"/>
    <lineage>
        <taxon>Eukaryota</taxon>
        <taxon>Fungi</taxon>
        <taxon>Fungi incertae sedis</taxon>
        <taxon>Mucoromycota</taxon>
        <taxon>Glomeromycotina</taxon>
        <taxon>Glomeromycetes</taxon>
        <taxon>Paraglomerales</taxon>
        <taxon>Paraglomeraceae</taxon>
        <taxon>Paraglomus</taxon>
    </lineage>
</organism>
<dbReference type="PROSITE" id="PS50097">
    <property type="entry name" value="BTB"/>
    <property type="match status" value="1"/>
</dbReference>
<dbReference type="Proteomes" id="UP000789572">
    <property type="component" value="Unassembled WGS sequence"/>
</dbReference>
<name>A0A9N8ZFH4_9GLOM</name>
<comment type="caution">
    <text evidence="2">The sequence shown here is derived from an EMBL/GenBank/DDBJ whole genome shotgun (WGS) entry which is preliminary data.</text>
</comment>